<dbReference type="InterPro" id="IPR032675">
    <property type="entry name" value="LRR_dom_sf"/>
</dbReference>
<dbReference type="Proteomes" id="UP001205998">
    <property type="component" value="Unassembled WGS sequence"/>
</dbReference>
<evidence type="ECO:0000256" key="8">
    <source>
        <dbReference type="ARBA" id="ARBA00022737"/>
    </source>
</evidence>
<evidence type="ECO:0000256" key="6">
    <source>
        <dbReference type="ARBA" id="ARBA00022692"/>
    </source>
</evidence>
<dbReference type="SUPFAM" id="SSF52058">
    <property type="entry name" value="L domain-like"/>
    <property type="match status" value="2"/>
</dbReference>
<dbReference type="InterPro" id="IPR003591">
    <property type="entry name" value="Leu-rich_rpt_typical-subtyp"/>
</dbReference>
<feature type="region of interest" description="Disordered" evidence="15">
    <location>
        <begin position="1004"/>
        <end position="1047"/>
    </location>
</feature>
<evidence type="ECO:0000256" key="5">
    <source>
        <dbReference type="ARBA" id="ARBA00022614"/>
    </source>
</evidence>
<evidence type="ECO:0000256" key="2">
    <source>
        <dbReference type="ARBA" id="ARBA00009024"/>
    </source>
</evidence>
<dbReference type="InterPro" id="IPR000157">
    <property type="entry name" value="TIR_dom"/>
</dbReference>
<evidence type="ECO:0000256" key="14">
    <source>
        <dbReference type="ARBA" id="ARBA00023198"/>
    </source>
</evidence>
<keyword evidence="14" id="KW-0395">Inflammatory response</keyword>
<keyword evidence="6 16" id="KW-0812">Transmembrane</keyword>
<comment type="subcellular location">
    <subcellularLocation>
        <location evidence="1">Membrane</location>
        <topology evidence="1">Single-pass type I membrane protein</topology>
    </subcellularLocation>
</comment>
<reference evidence="18" key="1">
    <citation type="submission" date="2018-07" db="EMBL/GenBank/DDBJ databases">
        <title>Comparative genomics of catfishes provides insights into carnivory and benthic adaptation.</title>
        <authorList>
            <person name="Zhang Y."/>
            <person name="Wang D."/>
            <person name="Peng Z."/>
            <person name="Zheng S."/>
            <person name="Shao F."/>
            <person name="Tao W."/>
        </authorList>
    </citation>
    <scope>NUCLEOTIDE SEQUENCE</scope>
    <source>
        <strain evidence="18">Chongqing</strain>
    </source>
</reference>
<keyword evidence="19" id="KW-1185">Reference proteome</keyword>
<evidence type="ECO:0000256" key="16">
    <source>
        <dbReference type="SAM" id="Phobius"/>
    </source>
</evidence>
<accession>A0AAD5ARI2</accession>
<dbReference type="GO" id="GO:0007165">
    <property type="term" value="P:signal transduction"/>
    <property type="evidence" value="ECO:0007669"/>
    <property type="project" value="InterPro"/>
</dbReference>
<dbReference type="PANTHER" id="PTHR24365:SF545">
    <property type="entry name" value="TOLL-LIKE RECEPTOR 12"/>
    <property type="match status" value="1"/>
</dbReference>
<evidence type="ECO:0000259" key="17">
    <source>
        <dbReference type="PROSITE" id="PS50104"/>
    </source>
</evidence>
<dbReference type="SMART" id="SM00369">
    <property type="entry name" value="LRR_TYP"/>
    <property type="match status" value="15"/>
</dbReference>
<evidence type="ECO:0000256" key="12">
    <source>
        <dbReference type="ARBA" id="ARBA00023170"/>
    </source>
</evidence>
<dbReference type="PANTHER" id="PTHR24365">
    <property type="entry name" value="TOLL-LIKE RECEPTOR"/>
    <property type="match status" value="1"/>
</dbReference>
<dbReference type="Pfam" id="PF13855">
    <property type="entry name" value="LRR_8"/>
    <property type="match status" value="6"/>
</dbReference>
<dbReference type="GO" id="GO:0038023">
    <property type="term" value="F:signaling receptor activity"/>
    <property type="evidence" value="ECO:0007669"/>
    <property type="project" value="TreeGrafter"/>
</dbReference>
<dbReference type="SUPFAM" id="SSF52200">
    <property type="entry name" value="Toll/Interleukin receptor TIR domain"/>
    <property type="match status" value="1"/>
</dbReference>
<evidence type="ECO:0000256" key="15">
    <source>
        <dbReference type="SAM" id="MobiDB-lite"/>
    </source>
</evidence>
<dbReference type="GO" id="GO:0006954">
    <property type="term" value="P:inflammatory response"/>
    <property type="evidence" value="ECO:0007669"/>
    <property type="project" value="UniProtKB-KW"/>
</dbReference>
<evidence type="ECO:0000256" key="10">
    <source>
        <dbReference type="ARBA" id="ARBA00022989"/>
    </source>
</evidence>
<comment type="similarity">
    <text evidence="2">Belongs to the cornifelin family.</text>
</comment>
<dbReference type="InterPro" id="IPR035897">
    <property type="entry name" value="Toll_tir_struct_dom_sf"/>
</dbReference>
<protein>
    <submittedName>
        <fullName evidence="18">Toll-like receptor 21</fullName>
    </submittedName>
</protein>
<keyword evidence="12 18" id="KW-0675">Receptor</keyword>
<dbReference type="SMART" id="SM00255">
    <property type="entry name" value="TIR"/>
    <property type="match status" value="1"/>
</dbReference>
<gene>
    <name evidence="18" type="ORF">C0J50_19921</name>
</gene>
<keyword evidence="8" id="KW-0677">Repeat</keyword>
<dbReference type="NCBIfam" id="TIGR01571">
    <property type="entry name" value="A_thal_Cys_rich"/>
    <property type="match status" value="1"/>
</dbReference>
<keyword evidence="11 16" id="KW-0472">Membrane</keyword>
<comment type="similarity">
    <text evidence="3">Belongs to the Toll-like receptor family.</text>
</comment>
<keyword evidence="9" id="KW-0391">Immunity</keyword>
<sequence>MTYQTEVISTQPQVTVTSYAVSTGSSDWSSNLCDCCDDCGICICGTFIPCILGCKVAQDHGDSCCLPFLPGALIALRTSIRDKYQINFSMSYSFKNCIESPGSNHTIFKCTKRLAQTVKDIVDDIFPSATNVTISYCRFVNIPPQSFSGLPKLSVLLLNSNRIKYIDKDAFADLKHLQTLNLSSNYIFYLNSSIFHGLQNLSTLLLADNRLTNIPSEVFSTLSTLETLDLRRNQITDFSAVVHSISNLKWLNKLDISFNRLITLQHSHTMPLSLSHLYLGYNKLTTLACSTEFLSNIKVLDLSYNIQLSAQAFFGLNLSSLTYLRLHSTNISITTLLNRTNVMPWHVDFSGLGLTEPMLVALCKQLSYYPNKNIEKMILQSNNLKDLDNNTLSDCPPITKVLDLSFNQLKSINCFQFLKGQKHVAKLQTEHNHITNLINCKHQMRFFHLKELSYRYNRILEVNAFSFAHTPNLTTLQLNINIIAYLDRQALNGLKELVTLRLDNNLLTDIYNESFADLHSLQKLILRNNQIAVIFNNTFHSLSKLSILDLGGNKIAHLMPLAFEGLDSLNNLYLDRNHLAQIDSTLIGGLHRTLQVLDLHGNYIHYMEEKVFSPFVTLTKLTDLKLDGQMPYGITLLPPAFFRGLSSLKSLYLSNNHISFFSSDTFDDLKNLKFLTLDDSCVGVTQLKPGIFKNLHNLEILTVENMGIEAFSKEVFGNLTGLKVLHLNHNALRTLDVGLLENLTNLQYLDVRNTPLSCNCPNSDLQNWTKNNKRVQFIYLYNLTCPDDKESNFYNFDTHVCSDFGVYLFASTYVVTLILTLLPLLHVKFYWKFKYGYYVFRSWFGERWRRLREEEEKCTYDAFISYNSADEEWVMEQLLPNIEGSGFRLCLHHRDFEPGRNIVDNIVAAVYNSRKTVCVVSQNFLHSEWCSLEIQLASYRLFDDMQDVLLLVFLEYIHERQLSAYHRMRKVMLKKTYLQWPGLDCIDPAKAQELFWKQLKRALRSSNSRSPDEEEMEGNVQNGPRAGEKEHLLNKAQMDEEPHYVMP</sequence>
<name>A0AAD5ARI2_SILAS</name>
<dbReference type="SMART" id="SM00365">
    <property type="entry name" value="LRR_SD22"/>
    <property type="match status" value="8"/>
</dbReference>
<evidence type="ECO:0000256" key="9">
    <source>
        <dbReference type="ARBA" id="ARBA00022859"/>
    </source>
</evidence>
<feature type="transmembrane region" description="Helical" evidence="16">
    <location>
        <begin position="804"/>
        <end position="825"/>
    </location>
</feature>
<dbReference type="AlphaFoldDB" id="A0AAD5ARI2"/>
<dbReference type="GO" id="GO:0005886">
    <property type="term" value="C:plasma membrane"/>
    <property type="evidence" value="ECO:0007669"/>
    <property type="project" value="TreeGrafter"/>
</dbReference>
<feature type="compositionally biased region" description="Basic and acidic residues" evidence="15">
    <location>
        <begin position="1026"/>
        <end position="1047"/>
    </location>
</feature>
<dbReference type="FunFam" id="3.40.50.10140:FF:000001">
    <property type="entry name" value="Toll-like receptor 2"/>
    <property type="match status" value="1"/>
</dbReference>
<dbReference type="PROSITE" id="PS50104">
    <property type="entry name" value="TIR"/>
    <property type="match status" value="1"/>
</dbReference>
<keyword evidence="5" id="KW-0433">Leucine-rich repeat</keyword>
<evidence type="ECO:0000256" key="13">
    <source>
        <dbReference type="ARBA" id="ARBA00023180"/>
    </source>
</evidence>
<keyword evidence="13" id="KW-0325">Glycoprotein</keyword>
<dbReference type="Gene3D" id="3.80.10.10">
    <property type="entry name" value="Ribonuclease Inhibitor"/>
    <property type="match status" value="5"/>
</dbReference>
<dbReference type="Pfam" id="PF01582">
    <property type="entry name" value="TIR"/>
    <property type="match status" value="1"/>
</dbReference>
<evidence type="ECO:0000313" key="19">
    <source>
        <dbReference type="Proteomes" id="UP001205998"/>
    </source>
</evidence>
<evidence type="ECO:0000256" key="11">
    <source>
        <dbReference type="ARBA" id="ARBA00023136"/>
    </source>
</evidence>
<proteinExistence type="inferred from homology"/>
<comment type="caution">
    <text evidence="18">The sequence shown here is derived from an EMBL/GenBank/DDBJ whole genome shotgun (WGS) entry which is preliminary data.</text>
</comment>
<keyword evidence="10 16" id="KW-1133">Transmembrane helix</keyword>
<evidence type="ECO:0000256" key="7">
    <source>
        <dbReference type="ARBA" id="ARBA00022729"/>
    </source>
</evidence>
<dbReference type="FunFam" id="3.80.10.10:FF:001164">
    <property type="entry name" value="GH01279p"/>
    <property type="match status" value="2"/>
</dbReference>
<evidence type="ECO:0000313" key="18">
    <source>
        <dbReference type="EMBL" id="KAI5620454.1"/>
    </source>
</evidence>
<dbReference type="InterPro" id="IPR001611">
    <property type="entry name" value="Leu-rich_rpt"/>
</dbReference>
<keyword evidence="7" id="KW-0732">Signal</keyword>
<feature type="domain" description="TIR" evidence="17">
    <location>
        <begin position="858"/>
        <end position="1003"/>
    </location>
</feature>
<evidence type="ECO:0000256" key="3">
    <source>
        <dbReference type="ARBA" id="ARBA00009634"/>
    </source>
</evidence>
<dbReference type="Gene3D" id="3.40.50.10140">
    <property type="entry name" value="Toll/interleukin-1 receptor homology (TIR) domain"/>
    <property type="match status" value="1"/>
</dbReference>
<keyword evidence="4" id="KW-0399">Innate immunity</keyword>
<dbReference type="InterPro" id="IPR006461">
    <property type="entry name" value="PLAC_motif_containing"/>
</dbReference>
<dbReference type="EMBL" id="MU551646">
    <property type="protein sequence ID" value="KAI5620454.1"/>
    <property type="molecule type" value="Genomic_DNA"/>
</dbReference>
<evidence type="ECO:0000256" key="1">
    <source>
        <dbReference type="ARBA" id="ARBA00004479"/>
    </source>
</evidence>
<organism evidence="18 19">
    <name type="scientific">Silurus asotus</name>
    <name type="common">Amur catfish</name>
    <name type="synonym">Parasilurus asotus</name>
    <dbReference type="NCBI Taxonomy" id="30991"/>
    <lineage>
        <taxon>Eukaryota</taxon>
        <taxon>Metazoa</taxon>
        <taxon>Chordata</taxon>
        <taxon>Craniata</taxon>
        <taxon>Vertebrata</taxon>
        <taxon>Euteleostomi</taxon>
        <taxon>Actinopterygii</taxon>
        <taxon>Neopterygii</taxon>
        <taxon>Teleostei</taxon>
        <taxon>Ostariophysi</taxon>
        <taxon>Siluriformes</taxon>
        <taxon>Siluridae</taxon>
        <taxon>Silurus</taxon>
    </lineage>
</organism>
<dbReference type="PROSITE" id="PS51450">
    <property type="entry name" value="LRR"/>
    <property type="match status" value="6"/>
</dbReference>
<dbReference type="GO" id="GO:0045087">
    <property type="term" value="P:innate immune response"/>
    <property type="evidence" value="ECO:0007669"/>
    <property type="project" value="UniProtKB-KW"/>
</dbReference>
<evidence type="ECO:0000256" key="4">
    <source>
        <dbReference type="ARBA" id="ARBA00022588"/>
    </source>
</evidence>